<evidence type="ECO:0000256" key="4">
    <source>
        <dbReference type="PROSITE-ProRule" id="PRU00339"/>
    </source>
</evidence>
<keyword evidence="4" id="KW-0802">TPR repeat</keyword>
<dbReference type="InterPro" id="IPR036890">
    <property type="entry name" value="HATPase_C_sf"/>
</dbReference>
<accession>A0A9X2Y1Q5</accession>
<dbReference type="PANTHER" id="PTHR24421">
    <property type="entry name" value="NITRATE/NITRITE SENSOR PROTEIN NARX-RELATED"/>
    <property type="match status" value="1"/>
</dbReference>
<feature type="chain" id="PRO_5040920487" evidence="7">
    <location>
        <begin position="24"/>
        <end position="664"/>
    </location>
</feature>
<feature type="repeat" description="TPR" evidence="4">
    <location>
        <begin position="204"/>
        <end position="237"/>
    </location>
</feature>
<dbReference type="Gene3D" id="1.25.40.10">
    <property type="entry name" value="Tetratricopeptide repeat domain"/>
    <property type="match status" value="2"/>
</dbReference>
<dbReference type="InterPro" id="IPR005467">
    <property type="entry name" value="His_kinase_dom"/>
</dbReference>
<dbReference type="InterPro" id="IPR011990">
    <property type="entry name" value="TPR-like_helical_dom_sf"/>
</dbReference>
<keyword evidence="5" id="KW-0175">Coiled coil</keyword>
<evidence type="ECO:0000256" key="3">
    <source>
        <dbReference type="ARBA" id="ARBA00023012"/>
    </source>
</evidence>
<keyword evidence="3" id="KW-0902">Two-component regulatory system</keyword>
<comment type="caution">
    <text evidence="9">The sequence shown here is derived from an EMBL/GenBank/DDBJ whole genome shotgun (WGS) entry which is preliminary data.</text>
</comment>
<evidence type="ECO:0000256" key="6">
    <source>
        <dbReference type="SAM" id="Phobius"/>
    </source>
</evidence>
<dbReference type="Proteomes" id="UP001155483">
    <property type="component" value="Unassembled WGS sequence"/>
</dbReference>
<evidence type="ECO:0000313" key="10">
    <source>
        <dbReference type="Proteomes" id="UP001155483"/>
    </source>
</evidence>
<keyword evidence="1" id="KW-0808">Transferase</keyword>
<dbReference type="Gene3D" id="3.30.565.10">
    <property type="entry name" value="Histidine kinase-like ATPase, C-terminal domain"/>
    <property type="match status" value="1"/>
</dbReference>
<dbReference type="SMART" id="SM00387">
    <property type="entry name" value="HATPase_c"/>
    <property type="match status" value="1"/>
</dbReference>
<dbReference type="PROSITE" id="PS51257">
    <property type="entry name" value="PROKAR_LIPOPROTEIN"/>
    <property type="match status" value="1"/>
</dbReference>
<evidence type="ECO:0000259" key="8">
    <source>
        <dbReference type="PROSITE" id="PS50109"/>
    </source>
</evidence>
<evidence type="ECO:0000256" key="5">
    <source>
        <dbReference type="SAM" id="Coils"/>
    </source>
</evidence>
<dbReference type="PROSITE" id="PS50005">
    <property type="entry name" value="TPR"/>
    <property type="match status" value="1"/>
</dbReference>
<dbReference type="EMBL" id="JAOTIF010000023">
    <property type="protein sequence ID" value="MCU7551763.1"/>
    <property type="molecule type" value="Genomic_DNA"/>
</dbReference>
<feature type="signal peptide" evidence="7">
    <location>
        <begin position="1"/>
        <end position="23"/>
    </location>
</feature>
<reference evidence="9" key="1">
    <citation type="submission" date="2022-09" db="EMBL/GenBank/DDBJ databases">
        <authorList>
            <person name="Yuan C."/>
            <person name="Ke Z."/>
        </authorList>
    </citation>
    <scope>NUCLEOTIDE SEQUENCE</scope>
    <source>
        <strain evidence="9">LB-8</strain>
    </source>
</reference>
<dbReference type="PROSITE" id="PS50109">
    <property type="entry name" value="HIS_KIN"/>
    <property type="match status" value="1"/>
</dbReference>
<gene>
    <name evidence="9" type="ORF">OCK74_21760</name>
</gene>
<reference evidence="9" key="2">
    <citation type="submission" date="2023-04" db="EMBL/GenBank/DDBJ databases">
        <title>Paracnuella aquatica gen. nov., sp. nov., a member of the family Chitinophagaceae isolated from a hot spring.</title>
        <authorList>
            <person name="Wang C."/>
        </authorList>
    </citation>
    <scope>NUCLEOTIDE SEQUENCE</scope>
    <source>
        <strain evidence="9">LB-8</strain>
    </source>
</reference>
<dbReference type="InterPro" id="IPR003594">
    <property type="entry name" value="HATPase_dom"/>
</dbReference>
<dbReference type="SUPFAM" id="SSF48452">
    <property type="entry name" value="TPR-like"/>
    <property type="match status" value="2"/>
</dbReference>
<dbReference type="RefSeq" id="WP_279299201.1">
    <property type="nucleotide sequence ID" value="NZ_JAOTIF010000023.1"/>
</dbReference>
<feature type="domain" description="Histidine kinase" evidence="8">
    <location>
        <begin position="477"/>
        <end position="664"/>
    </location>
</feature>
<evidence type="ECO:0000313" key="9">
    <source>
        <dbReference type="EMBL" id="MCU7551763.1"/>
    </source>
</evidence>
<evidence type="ECO:0000256" key="7">
    <source>
        <dbReference type="SAM" id="SignalP"/>
    </source>
</evidence>
<dbReference type="InterPro" id="IPR050482">
    <property type="entry name" value="Sensor_HK_TwoCompSys"/>
</dbReference>
<organism evidence="9 10">
    <name type="scientific">Paraflavisolibacter caeni</name>
    <dbReference type="NCBI Taxonomy" id="2982496"/>
    <lineage>
        <taxon>Bacteria</taxon>
        <taxon>Pseudomonadati</taxon>
        <taxon>Bacteroidota</taxon>
        <taxon>Chitinophagia</taxon>
        <taxon>Chitinophagales</taxon>
        <taxon>Chitinophagaceae</taxon>
        <taxon>Paraflavisolibacter</taxon>
    </lineage>
</organism>
<sequence length="664" mass="75737">MFRPAISLMLLVSILILSCGQNTKTELEDTAYWNARFLDSSYSLLYKNEDTAKALQYYDSSLKQADDITVYPKAARFGMIANYYYFFTPDNEATLRMIDSALALYNTSNLQDRYPRTYVGYLLFGGEIAYRLSQYNKANKYYFKAKMLADSHLDPCERKAYNYSIAMVLYQQQNFRASLNYFEEAYALQSTCSPLTTAIVLQQQEIQDNIGLCHIQLKNYDSAMVHFEKALQIADQYKDSLGAASMDRIYGVVYGNMAKVFIAKNQVKKAEQLSKKSIALNYREGYEVEDAIKVMLQLVEVYSRKKDFFAMFEILNSLKDRIRHADPATHLEWRRLMASYYEQTSQPGLSLQFFKNYTSLKDSIAIEQKKLTAADLTRQLTDIEKELQITTLKKDKQLALVSLLVTVVISCMALVIIYLVYQTYRRSKKNLAVSLALNQEIKRQKAAREEEAEQRHKLITEAVIQAQESERSLIGLELHDNINQVLTTVKLHNEMVLEGVGDPKILLPRASQYLQECISEIRDLSKRLSAPTLGKISLEESVKDLIESINLTSKVKITSQLSGLNSQLLKKDVHIGVYRILQEQLNNVLKHAEASEVFVHLEHDGSKLRLSIKDNGRGFVVHRHKSGIGLMNMQTRAENLNGTFEVESKPGHGCKVEVVVPCAS</sequence>
<dbReference type="GO" id="GO:0000160">
    <property type="term" value="P:phosphorelay signal transduction system"/>
    <property type="evidence" value="ECO:0007669"/>
    <property type="project" value="UniProtKB-KW"/>
</dbReference>
<protein>
    <submittedName>
        <fullName evidence="9">Sensor histidine kinase</fullName>
    </submittedName>
</protein>
<feature type="coiled-coil region" evidence="5">
    <location>
        <begin position="366"/>
        <end position="393"/>
    </location>
</feature>
<proteinExistence type="predicted"/>
<keyword evidence="6" id="KW-0472">Membrane</keyword>
<keyword evidence="10" id="KW-1185">Reference proteome</keyword>
<dbReference type="InterPro" id="IPR019734">
    <property type="entry name" value="TPR_rpt"/>
</dbReference>
<keyword evidence="7" id="KW-0732">Signal</keyword>
<name>A0A9X2Y1Q5_9BACT</name>
<dbReference type="GO" id="GO:0016301">
    <property type="term" value="F:kinase activity"/>
    <property type="evidence" value="ECO:0007669"/>
    <property type="project" value="UniProtKB-KW"/>
</dbReference>
<keyword evidence="2 9" id="KW-0418">Kinase</keyword>
<keyword evidence="6" id="KW-1133">Transmembrane helix</keyword>
<keyword evidence="6" id="KW-0812">Transmembrane</keyword>
<evidence type="ECO:0000256" key="1">
    <source>
        <dbReference type="ARBA" id="ARBA00022679"/>
    </source>
</evidence>
<feature type="transmembrane region" description="Helical" evidence="6">
    <location>
        <begin position="398"/>
        <end position="421"/>
    </location>
</feature>
<dbReference type="Gene3D" id="1.20.5.1930">
    <property type="match status" value="1"/>
</dbReference>
<dbReference type="Pfam" id="PF02518">
    <property type="entry name" value="HATPase_c"/>
    <property type="match status" value="1"/>
</dbReference>
<evidence type="ECO:0000256" key="2">
    <source>
        <dbReference type="ARBA" id="ARBA00022777"/>
    </source>
</evidence>
<dbReference type="AlphaFoldDB" id="A0A9X2Y1Q5"/>
<dbReference type="CDD" id="cd16917">
    <property type="entry name" value="HATPase_UhpB-NarQ-NarX-like"/>
    <property type="match status" value="1"/>
</dbReference>
<dbReference type="SUPFAM" id="SSF55874">
    <property type="entry name" value="ATPase domain of HSP90 chaperone/DNA topoisomerase II/histidine kinase"/>
    <property type="match status" value="1"/>
</dbReference>
<dbReference type="SMART" id="SM00028">
    <property type="entry name" value="TPR"/>
    <property type="match status" value="5"/>
</dbReference>